<name>A0A8T0GBQ3_CERPU</name>
<accession>A0A8T0GBQ3</accession>
<keyword evidence="1" id="KW-0472">Membrane</keyword>
<dbReference type="PROSITE" id="PS50011">
    <property type="entry name" value="PROTEIN_KINASE_DOM"/>
    <property type="match status" value="1"/>
</dbReference>
<dbReference type="Proteomes" id="UP000822688">
    <property type="component" value="Chromosome 11"/>
</dbReference>
<dbReference type="InterPro" id="IPR051681">
    <property type="entry name" value="Ser/Thr_Kinases-Pseudokinases"/>
</dbReference>
<sequence>MSVPLYIEFAPFIEDAIPSSSLRLCREFEKKFPDIRGCQLELMKYLCSELARESESYLIEGCVDAWRRTIIDVGHSDIFSAERCNRWAANVDGNARDIQFMKLVRELVVSKDARTRIEIRSNILPGEAYMERLLKLESQSLLKLESQSFWTRVHNMMMGSACSFSKRGFFPKSILVDPACFTENKSLVEVVNTWREHDGGRCCLARHLEDTRNINGGRKIRTERRVLEKIESKELEETGPNPAIGKGAAGGVHKVLWNNRTYARKSFISKESFVKERHVASTLCHPHLATAFGCSTAHVDFVPGVSKDAESYCLLMELMAKDLRRVWIEQPEYETTEWIDVLLQIGMALDHMHTNNMVHGDLKPDNILLSPFEVSGNERYLLVKVADFDKVHFKNPGPDQDLLEVNGFFGTTQYSAPEVLSLQPRLDEKTVYKISEKLDVYSFGAVAYEILTGHTVLDYFKSPKITFSSMKILKENIIRGVLRLKDSEEWRKLIEQNSYPPELTVLVENCLELDPKKRPTFSAICDCIKECKSTVQLEGQAPDIWKSFGFIFIALIAFIYCALNQLQIMRFLEIFIAQIKPR</sequence>
<dbReference type="InterPro" id="IPR008271">
    <property type="entry name" value="Ser/Thr_kinase_AS"/>
</dbReference>
<dbReference type="EMBL" id="CM026432">
    <property type="protein sequence ID" value="KAG0556599.1"/>
    <property type="molecule type" value="Genomic_DNA"/>
</dbReference>
<gene>
    <name evidence="3" type="ORF">KC19_11G066200</name>
</gene>
<organism evidence="3 4">
    <name type="scientific">Ceratodon purpureus</name>
    <name type="common">Fire moss</name>
    <name type="synonym">Dicranum purpureum</name>
    <dbReference type="NCBI Taxonomy" id="3225"/>
    <lineage>
        <taxon>Eukaryota</taxon>
        <taxon>Viridiplantae</taxon>
        <taxon>Streptophyta</taxon>
        <taxon>Embryophyta</taxon>
        <taxon>Bryophyta</taxon>
        <taxon>Bryophytina</taxon>
        <taxon>Bryopsida</taxon>
        <taxon>Dicranidae</taxon>
        <taxon>Pseudoditrichales</taxon>
        <taxon>Ditrichaceae</taxon>
        <taxon>Ceratodon</taxon>
    </lineage>
</organism>
<dbReference type="Pfam" id="PF00069">
    <property type="entry name" value="Pkinase"/>
    <property type="match status" value="1"/>
</dbReference>
<dbReference type="PROSITE" id="PS00108">
    <property type="entry name" value="PROTEIN_KINASE_ST"/>
    <property type="match status" value="1"/>
</dbReference>
<dbReference type="GO" id="GO:0005524">
    <property type="term" value="F:ATP binding"/>
    <property type="evidence" value="ECO:0007669"/>
    <property type="project" value="InterPro"/>
</dbReference>
<feature type="domain" description="Protein kinase" evidence="2">
    <location>
        <begin position="238"/>
        <end position="535"/>
    </location>
</feature>
<dbReference type="EMBL" id="CM026432">
    <property type="protein sequence ID" value="KAG0556601.1"/>
    <property type="molecule type" value="Genomic_DNA"/>
</dbReference>
<dbReference type="PANTHER" id="PTHR44329">
    <property type="entry name" value="SERINE/THREONINE-PROTEIN KINASE TNNI3K-RELATED"/>
    <property type="match status" value="1"/>
</dbReference>
<keyword evidence="1" id="KW-0812">Transmembrane</keyword>
<dbReference type="EMBL" id="CM026432">
    <property type="protein sequence ID" value="KAG0556598.1"/>
    <property type="molecule type" value="Genomic_DNA"/>
</dbReference>
<evidence type="ECO:0000313" key="3">
    <source>
        <dbReference type="EMBL" id="KAG0556601.1"/>
    </source>
</evidence>
<dbReference type="SUPFAM" id="SSF56112">
    <property type="entry name" value="Protein kinase-like (PK-like)"/>
    <property type="match status" value="1"/>
</dbReference>
<dbReference type="InterPro" id="IPR000719">
    <property type="entry name" value="Prot_kinase_dom"/>
</dbReference>
<feature type="transmembrane region" description="Helical" evidence="1">
    <location>
        <begin position="544"/>
        <end position="563"/>
    </location>
</feature>
<evidence type="ECO:0000313" key="4">
    <source>
        <dbReference type="Proteomes" id="UP000822688"/>
    </source>
</evidence>
<dbReference type="Gene3D" id="3.30.200.20">
    <property type="entry name" value="Phosphorylase Kinase, domain 1"/>
    <property type="match status" value="1"/>
</dbReference>
<dbReference type="InterPro" id="IPR011009">
    <property type="entry name" value="Kinase-like_dom_sf"/>
</dbReference>
<evidence type="ECO:0000259" key="2">
    <source>
        <dbReference type="PROSITE" id="PS50011"/>
    </source>
</evidence>
<proteinExistence type="predicted"/>
<comment type="caution">
    <text evidence="3">The sequence shown here is derived from an EMBL/GenBank/DDBJ whole genome shotgun (WGS) entry which is preliminary data.</text>
</comment>
<evidence type="ECO:0000256" key="1">
    <source>
        <dbReference type="SAM" id="Phobius"/>
    </source>
</evidence>
<dbReference type="Gene3D" id="1.10.510.10">
    <property type="entry name" value="Transferase(Phosphotransferase) domain 1"/>
    <property type="match status" value="1"/>
</dbReference>
<dbReference type="SMART" id="SM00220">
    <property type="entry name" value="S_TKc"/>
    <property type="match status" value="1"/>
</dbReference>
<dbReference type="AlphaFoldDB" id="A0A8T0GBQ3"/>
<keyword evidence="4" id="KW-1185">Reference proteome</keyword>
<dbReference type="PANTHER" id="PTHR44329:SF260">
    <property type="entry name" value="PROTEIN KINASE DOMAIN-CONTAINING PROTEIN"/>
    <property type="match status" value="1"/>
</dbReference>
<reference evidence="3 4" key="1">
    <citation type="submission" date="2020-06" db="EMBL/GenBank/DDBJ databases">
        <title>WGS assembly of Ceratodon purpureus strain R40.</title>
        <authorList>
            <person name="Carey S.B."/>
            <person name="Jenkins J."/>
            <person name="Shu S."/>
            <person name="Lovell J.T."/>
            <person name="Sreedasyam A."/>
            <person name="Maumus F."/>
            <person name="Tiley G.P."/>
            <person name="Fernandez-Pozo N."/>
            <person name="Barry K."/>
            <person name="Chen C."/>
            <person name="Wang M."/>
            <person name="Lipzen A."/>
            <person name="Daum C."/>
            <person name="Saski C.A."/>
            <person name="Payton A.C."/>
            <person name="Mcbreen J.C."/>
            <person name="Conrad R.E."/>
            <person name="Kollar L.M."/>
            <person name="Olsson S."/>
            <person name="Huttunen S."/>
            <person name="Landis J.B."/>
            <person name="Wickett N.J."/>
            <person name="Johnson M.G."/>
            <person name="Rensing S.A."/>
            <person name="Grimwood J."/>
            <person name="Schmutz J."/>
            <person name="Mcdaniel S.F."/>
        </authorList>
    </citation>
    <scope>NUCLEOTIDE SEQUENCE [LARGE SCALE GENOMIC DNA]</scope>
    <source>
        <strain evidence="3 4">R40</strain>
    </source>
</reference>
<keyword evidence="1" id="KW-1133">Transmembrane helix</keyword>
<protein>
    <recommendedName>
        <fullName evidence="2">Protein kinase domain-containing protein</fullName>
    </recommendedName>
</protein>
<dbReference type="GO" id="GO:0004674">
    <property type="term" value="F:protein serine/threonine kinase activity"/>
    <property type="evidence" value="ECO:0007669"/>
    <property type="project" value="TreeGrafter"/>
</dbReference>